<organism evidence="3 4">
    <name type="scientific">Paractinoplanes ovalisporus</name>
    <dbReference type="NCBI Taxonomy" id="2810368"/>
    <lineage>
        <taxon>Bacteria</taxon>
        <taxon>Bacillati</taxon>
        <taxon>Actinomycetota</taxon>
        <taxon>Actinomycetes</taxon>
        <taxon>Micromonosporales</taxon>
        <taxon>Micromonosporaceae</taxon>
        <taxon>Paractinoplanes</taxon>
    </lineage>
</organism>
<evidence type="ECO:0000313" key="4">
    <source>
        <dbReference type="Proteomes" id="UP000632138"/>
    </source>
</evidence>
<name>A0ABS2AU47_9ACTN</name>
<protein>
    <submittedName>
        <fullName evidence="3">M23 family metallopeptidase</fullName>
    </submittedName>
</protein>
<dbReference type="InterPro" id="IPR011055">
    <property type="entry name" value="Dup_hybrid_motif"/>
</dbReference>
<dbReference type="Proteomes" id="UP000632138">
    <property type="component" value="Unassembled WGS sequence"/>
</dbReference>
<dbReference type="InterPro" id="IPR050570">
    <property type="entry name" value="Cell_wall_metabolism_enzyme"/>
</dbReference>
<dbReference type="Gene3D" id="2.70.70.10">
    <property type="entry name" value="Glucose Permease (Domain IIA)"/>
    <property type="match status" value="1"/>
</dbReference>
<keyword evidence="4" id="KW-1185">Reference proteome</keyword>
<dbReference type="PANTHER" id="PTHR21666:SF270">
    <property type="entry name" value="MUREIN HYDROLASE ACTIVATOR ENVC"/>
    <property type="match status" value="1"/>
</dbReference>
<comment type="caution">
    <text evidence="3">The sequence shown here is derived from an EMBL/GenBank/DDBJ whole genome shotgun (WGS) entry which is preliminary data.</text>
</comment>
<feature type="chain" id="PRO_5046345776" evidence="1">
    <location>
        <begin position="24"/>
        <end position="364"/>
    </location>
</feature>
<sequence>MKFGAAFGSAGMLLLAMCGLPLAAVLGDNAAAAVCTAAVPGASMQARTRQGPVGRWPSAQVDNAALIVSVGQNAKVPARGWVVAVATAMQESRLTNLGDLGARNDHDSLGLFQQRPSQGWGSPAQLLDRVYASTAFYKALQRVRSWEALPITVAAQKVQRSAYPDAYAKHEIDAERIVAAVTGAASITELPSASLADCGPIAAVSSGGWTRPVDAPVVSGFRTPGRPTHQGNDLGAGRNTVIRAAAAGKVVFAACDDDTGNCDIDGSPSTPGCGWFVEILHAGQIATRYCHMVRKPEVFLGQRVSAGEPIGLVGTSGHSSGPHLHFEVHIDVTCGAVRCRLSSANAIEPSGFMTARGAPLRGRL</sequence>
<accession>A0ABS2AU47</accession>
<evidence type="ECO:0000313" key="3">
    <source>
        <dbReference type="EMBL" id="MBM2623382.1"/>
    </source>
</evidence>
<evidence type="ECO:0000259" key="2">
    <source>
        <dbReference type="Pfam" id="PF01551"/>
    </source>
</evidence>
<keyword evidence="1" id="KW-0732">Signal</keyword>
<evidence type="ECO:0000256" key="1">
    <source>
        <dbReference type="SAM" id="SignalP"/>
    </source>
</evidence>
<dbReference type="InterPro" id="IPR016047">
    <property type="entry name" value="M23ase_b-sheet_dom"/>
</dbReference>
<dbReference type="CDD" id="cd12797">
    <property type="entry name" value="M23_peptidase"/>
    <property type="match status" value="1"/>
</dbReference>
<gene>
    <name evidence="3" type="ORF">JIG36_48600</name>
</gene>
<dbReference type="SUPFAM" id="SSF51261">
    <property type="entry name" value="Duplicated hybrid motif"/>
    <property type="match status" value="1"/>
</dbReference>
<dbReference type="PANTHER" id="PTHR21666">
    <property type="entry name" value="PEPTIDASE-RELATED"/>
    <property type="match status" value="1"/>
</dbReference>
<feature type="signal peptide" evidence="1">
    <location>
        <begin position="1"/>
        <end position="23"/>
    </location>
</feature>
<feature type="domain" description="M23ase beta-sheet core" evidence="2">
    <location>
        <begin position="228"/>
        <end position="330"/>
    </location>
</feature>
<dbReference type="EMBL" id="JAENHP010000035">
    <property type="protein sequence ID" value="MBM2623382.1"/>
    <property type="molecule type" value="Genomic_DNA"/>
</dbReference>
<reference evidence="3 4" key="1">
    <citation type="submission" date="2021-01" db="EMBL/GenBank/DDBJ databases">
        <title>Actinoplanes sp. nov. LDG1-06 isolated from lichen.</title>
        <authorList>
            <person name="Saeng-In P."/>
            <person name="Phongsopitanun W."/>
            <person name="Kanchanasin P."/>
            <person name="Yuki M."/>
            <person name="Kudo T."/>
            <person name="Ohkuma M."/>
            <person name="Tanasupawat S."/>
        </authorList>
    </citation>
    <scope>NUCLEOTIDE SEQUENCE [LARGE SCALE GENOMIC DNA]</scope>
    <source>
        <strain evidence="3 4">LDG1-06</strain>
    </source>
</reference>
<dbReference type="Pfam" id="PF01551">
    <property type="entry name" value="Peptidase_M23"/>
    <property type="match status" value="1"/>
</dbReference>
<proteinExistence type="predicted"/>